<dbReference type="Proteomes" id="UP001597326">
    <property type="component" value="Unassembled WGS sequence"/>
</dbReference>
<name>A0ABW4RUC8_9ACTN</name>
<dbReference type="Pfam" id="PF13399">
    <property type="entry name" value="LytR_C"/>
    <property type="match status" value="1"/>
</dbReference>
<accession>A0ABW4RUC8</accession>
<protein>
    <submittedName>
        <fullName evidence="2">LytR C-terminal domain-containing protein</fullName>
    </submittedName>
</protein>
<dbReference type="Gene3D" id="3.30.70.2390">
    <property type="match status" value="1"/>
</dbReference>
<feature type="domain" description="LytR/CpsA/Psr regulator C-terminal" evidence="1">
    <location>
        <begin position="57"/>
        <end position="139"/>
    </location>
</feature>
<keyword evidence="3" id="KW-1185">Reference proteome</keyword>
<proteinExistence type="predicted"/>
<gene>
    <name evidence="2" type="ORF">ACFSCS_06955</name>
</gene>
<sequence>MQRYVRMFGTPITLLALLAILILGARWGYRNVVAPPPPPPLVPCVDQNVGKALTTKQVTVQVYNGGSKSGLAKIVATQLRGAGFTIAKTGNTEVEVGATQIIGADVNNPEVKLVAGFFKGAKVTADGRADHTVEVRVGNAATGFNPKAPHQIAVTSPTVCLPSPSAIATPAS</sequence>
<dbReference type="RefSeq" id="WP_343872851.1">
    <property type="nucleotide sequence ID" value="NZ_BAAAIX010000013.1"/>
</dbReference>
<organism evidence="2 3">
    <name type="scientific">Luteococcus peritonei</name>
    <dbReference type="NCBI Taxonomy" id="88874"/>
    <lineage>
        <taxon>Bacteria</taxon>
        <taxon>Bacillati</taxon>
        <taxon>Actinomycetota</taxon>
        <taxon>Actinomycetes</taxon>
        <taxon>Propionibacteriales</taxon>
        <taxon>Propionibacteriaceae</taxon>
        <taxon>Luteococcus</taxon>
    </lineage>
</organism>
<evidence type="ECO:0000259" key="1">
    <source>
        <dbReference type="Pfam" id="PF13399"/>
    </source>
</evidence>
<evidence type="ECO:0000313" key="2">
    <source>
        <dbReference type="EMBL" id="MFD1889927.1"/>
    </source>
</evidence>
<comment type="caution">
    <text evidence="2">The sequence shown here is derived from an EMBL/GenBank/DDBJ whole genome shotgun (WGS) entry which is preliminary data.</text>
</comment>
<dbReference type="EMBL" id="JBHUFZ010000016">
    <property type="protein sequence ID" value="MFD1889927.1"/>
    <property type="molecule type" value="Genomic_DNA"/>
</dbReference>
<reference evidence="3" key="1">
    <citation type="journal article" date="2019" name="Int. J. Syst. Evol. Microbiol.">
        <title>The Global Catalogue of Microorganisms (GCM) 10K type strain sequencing project: providing services to taxonomists for standard genome sequencing and annotation.</title>
        <authorList>
            <consortium name="The Broad Institute Genomics Platform"/>
            <consortium name="The Broad Institute Genome Sequencing Center for Infectious Disease"/>
            <person name="Wu L."/>
            <person name="Ma J."/>
        </authorList>
    </citation>
    <scope>NUCLEOTIDE SEQUENCE [LARGE SCALE GENOMIC DNA]</scope>
    <source>
        <strain evidence="3">CAIM 431</strain>
    </source>
</reference>
<evidence type="ECO:0000313" key="3">
    <source>
        <dbReference type="Proteomes" id="UP001597326"/>
    </source>
</evidence>
<dbReference type="InterPro" id="IPR027381">
    <property type="entry name" value="LytR/CpsA/Psr_C"/>
</dbReference>